<sequence>MSYYRPWGSTENGQIEYESLSDDTLEGALNVIRKSFFLYENVCIGVELNSEPGASKELEELCLYAAKDGVSVVAIDITTNEVVGVAFNKIQVSSNSSEKSFFECFSENCRYKSSKALVDFMIDVDSRTNLFKHYNVNCILEIMFLATLPNYGKRRIGEMLIASSLEIGKELRCSKNVRIPITIQGSNIVTNANAVPALASAIMTSNYSYQIAMKLHFDQLLDVPYDEYEYNGKKYSERISKEHRRCVLVAKRLSRESLRRIMPVCLGTDRSGAIEFRMLSKDRIEDALIVQQHSMRQECIAIGMGMYEDPGAAEEMQLVFREVIKDGCTVIAVDQSDRQEEDPFAFFIENNIKHRSCRDLIEFIDAVKSQVDVFEKYNARGAMEIFYIGTDKKCQERGIGWQITEKSLEVARGLRTRKLKQICIADKVVNEYVRPEVAFAVAASTFSQRIMEKLNFETLAEVQYEDYIRDGKKMSDRIGNVHKTARLTARKL</sequence>
<gene>
    <name evidence="1" type="ORF">ALC60_04993</name>
</gene>
<name>A0A151X6T8_9HYME</name>
<dbReference type="AlphaFoldDB" id="A0A151X6T8"/>
<dbReference type="STRING" id="64791.A0A151X6T8"/>
<accession>A0A151X6T8</accession>
<reference evidence="1 2" key="1">
    <citation type="submission" date="2015-09" db="EMBL/GenBank/DDBJ databases">
        <title>Trachymyrmex zeteki WGS genome.</title>
        <authorList>
            <person name="Nygaard S."/>
            <person name="Hu H."/>
            <person name="Boomsma J."/>
            <person name="Zhang G."/>
        </authorList>
    </citation>
    <scope>NUCLEOTIDE SEQUENCE [LARGE SCALE GENOMIC DNA]</scope>
    <source>
        <strain evidence="1">Tzet28-1</strain>
        <tissue evidence="1">Whole body</tissue>
    </source>
</reference>
<dbReference type="PANTHER" id="PTHR20905:SF28">
    <property type="entry name" value="GH28833P-RELATED"/>
    <property type="match status" value="1"/>
</dbReference>
<keyword evidence="2" id="KW-1185">Reference proteome</keyword>
<dbReference type="Proteomes" id="UP000075809">
    <property type="component" value="Unassembled WGS sequence"/>
</dbReference>
<proteinExistence type="predicted"/>
<dbReference type="Gene3D" id="3.40.630.30">
    <property type="match status" value="2"/>
</dbReference>
<dbReference type="EMBL" id="KQ982472">
    <property type="protein sequence ID" value="KYQ56105.1"/>
    <property type="molecule type" value="Genomic_DNA"/>
</dbReference>
<evidence type="ECO:0000313" key="2">
    <source>
        <dbReference type="Proteomes" id="UP000075809"/>
    </source>
</evidence>
<protein>
    <recommendedName>
        <fullName evidence="3">N-acetyltransferase domain-containing protein</fullName>
    </recommendedName>
</protein>
<evidence type="ECO:0000313" key="1">
    <source>
        <dbReference type="EMBL" id="KYQ56105.1"/>
    </source>
</evidence>
<dbReference type="GO" id="GO:0008080">
    <property type="term" value="F:N-acetyltransferase activity"/>
    <property type="evidence" value="ECO:0007669"/>
    <property type="project" value="TreeGrafter"/>
</dbReference>
<dbReference type="PANTHER" id="PTHR20905">
    <property type="entry name" value="N-ACETYLTRANSFERASE-RELATED"/>
    <property type="match status" value="1"/>
</dbReference>
<evidence type="ECO:0008006" key="3">
    <source>
        <dbReference type="Google" id="ProtNLM"/>
    </source>
</evidence>
<organism evidence="1 2">
    <name type="scientific">Mycetomoellerius zeteki</name>
    <dbReference type="NCBI Taxonomy" id="64791"/>
    <lineage>
        <taxon>Eukaryota</taxon>
        <taxon>Metazoa</taxon>
        <taxon>Ecdysozoa</taxon>
        <taxon>Arthropoda</taxon>
        <taxon>Hexapoda</taxon>
        <taxon>Insecta</taxon>
        <taxon>Pterygota</taxon>
        <taxon>Neoptera</taxon>
        <taxon>Endopterygota</taxon>
        <taxon>Hymenoptera</taxon>
        <taxon>Apocrita</taxon>
        <taxon>Aculeata</taxon>
        <taxon>Formicoidea</taxon>
        <taxon>Formicidae</taxon>
        <taxon>Myrmicinae</taxon>
        <taxon>Mycetomoellerius</taxon>
    </lineage>
</organism>